<evidence type="ECO:0000313" key="4">
    <source>
        <dbReference type="Proteomes" id="UP000256970"/>
    </source>
</evidence>
<gene>
    <name evidence="2" type="ORF">BQ4739_LOCUS1152</name>
    <name evidence="3" type="ORF">BQ4739_LOCUS19232</name>
</gene>
<name>A0A383V6S2_TETOB</name>
<dbReference type="CDD" id="cd04332">
    <property type="entry name" value="YbaK_like"/>
    <property type="match status" value="1"/>
</dbReference>
<dbReference type="EMBL" id="FNXT01000082">
    <property type="protein sequence ID" value="SZX60620.1"/>
    <property type="molecule type" value="Genomic_DNA"/>
</dbReference>
<proteinExistence type="predicted"/>
<dbReference type="Proteomes" id="UP000256970">
    <property type="component" value="Unassembled WGS sequence"/>
</dbReference>
<reference evidence="2 4" key="1">
    <citation type="submission" date="2016-10" db="EMBL/GenBank/DDBJ databases">
        <authorList>
            <person name="Cai Z."/>
        </authorList>
    </citation>
    <scope>NUCLEOTIDE SEQUENCE [LARGE SCALE GENOMIC DNA]</scope>
</reference>
<dbReference type="STRING" id="3088.A0A383V6S2"/>
<organism evidence="2 4">
    <name type="scientific">Tetradesmus obliquus</name>
    <name type="common">Green alga</name>
    <name type="synonym">Acutodesmus obliquus</name>
    <dbReference type="NCBI Taxonomy" id="3088"/>
    <lineage>
        <taxon>Eukaryota</taxon>
        <taxon>Viridiplantae</taxon>
        <taxon>Chlorophyta</taxon>
        <taxon>core chlorophytes</taxon>
        <taxon>Chlorophyceae</taxon>
        <taxon>CS clade</taxon>
        <taxon>Sphaeropleales</taxon>
        <taxon>Scenedesmaceae</taxon>
        <taxon>Tetradesmus</taxon>
    </lineage>
</organism>
<dbReference type="PANTHER" id="PTHR30411">
    <property type="entry name" value="CYTOPLASMIC PROTEIN"/>
    <property type="match status" value="1"/>
</dbReference>
<dbReference type="Pfam" id="PF04073">
    <property type="entry name" value="tRNA_edit"/>
    <property type="match status" value="1"/>
</dbReference>
<dbReference type="InterPro" id="IPR007214">
    <property type="entry name" value="YbaK/aa-tRNA-synth-assoc-dom"/>
</dbReference>
<accession>A0A383V6S2</accession>
<dbReference type="EMBL" id="FNXT01001347">
    <property type="protein sequence ID" value="SZX78933.1"/>
    <property type="molecule type" value="Genomic_DNA"/>
</dbReference>
<evidence type="ECO:0000259" key="1">
    <source>
        <dbReference type="Pfam" id="PF04073"/>
    </source>
</evidence>
<sequence>MPTLPTQEQLLGRFQALQQRIQAVEAAAELFCRFRAISNRLDAVEQAASQAPAGTPPPVPDAAAAEAAAAASRQAAYEAAQVDASPIQARLAQELFDKGFSDFRFVRVPGDYYDRPLEWRQACLAAASTDHLCKSIIMENTKAHPTVQGWEDPNNSKYYVVIVQYTARLNADKLKNIIHRLNGGRIGKQYFNMRLCPEDVSDELSGYEHNAVSPIGIKAPLPVILSHRIAQLQPDFFFIGAGEVDLKVGLPAAEFIEKYTPMVLDCTYDDE</sequence>
<evidence type="ECO:0000313" key="3">
    <source>
        <dbReference type="EMBL" id="SZX78933.1"/>
    </source>
</evidence>
<dbReference type="AlphaFoldDB" id="A0A383V6S2"/>
<dbReference type="InterPro" id="IPR036754">
    <property type="entry name" value="YbaK/aa-tRNA-synt-asso_dom_sf"/>
</dbReference>
<dbReference type="GO" id="GO:0002161">
    <property type="term" value="F:aminoacyl-tRNA deacylase activity"/>
    <property type="evidence" value="ECO:0007669"/>
    <property type="project" value="InterPro"/>
</dbReference>
<keyword evidence="4" id="KW-1185">Reference proteome</keyword>
<feature type="domain" description="YbaK/aminoacyl-tRNA synthetase-associated" evidence="1">
    <location>
        <begin position="134"/>
        <end position="255"/>
    </location>
</feature>
<protein>
    <recommendedName>
        <fullName evidence="1">YbaK/aminoacyl-tRNA synthetase-associated domain-containing protein</fullName>
    </recommendedName>
</protein>
<dbReference type="PANTHER" id="PTHR30411:SF4">
    <property type="entry name" value="YBAK_AMINOACYL-TRNA SYNTHETASE-ASSOCIATED DOMAIN-CONTAINING PROTEIN"/>
    <property type="match status" value="1"/>
</dbReference>
<dbReference type="Gene3D" id="3.90.960.10">
    <property type="entry name" value="YbaK/aminoacyl-tRNA synthetase-associated domain"/>
    <property type="match status" value="1"/>
</dbReference>
<dbReference type="SUPFAM" id="SSF55826">
    <property type="entry name" value="YbaK/ProRS associated domain"/>
    <property type="match status" value="1"/>
</dbReference>
<evidence type="ECO:0000313" key="2">
    <source>
        <dbReference type="EMBL" id="SZX60620.1"/>
    </source>
</evidence>